<keyword evidence="5" id="KW-1185">Reference proteome</keyword>
<keyword evidence="3" id="KW-0574">Periplasm</keyword>
<comment type="similarity">
    <text evidence="3">Belongs to the NanM family.</text>
</comment>
<dbReference type="Proteomes" id="UP000188820">
    <property type="component" value="Unassembled WGS sequence"/>
</dbReference>
<evidence type="ECO:0000256" key="1">
    <source>
        <dbReference type="ARBA" id="ARBA00022441"/>
    </source>
</evidence>
<gene>
    <name evidence="3" type="primary">nanM</name>
    <name evidence="4" type="ORF">BKG89_02600</name>
</gene>
<keyword evidence="3" id="KW-0413">Isomerase</keyword>
<keyword evidence="3" id="KW-0732">Signal</keyword>
<dbReference type="InterPro" id="IPR056734">
    <property type="entry name" value="NANM"/>
</dbReference>
<dbReference type="InterPro" id="IPR019936">
    <property type="entry name" value="NanM_proteobact"/>
</dbReference>
<comment type="function">
    <text evidence="3">Converts alpha-N-acetylneuranimic acid (Neu5Ac) to the beta-anomer, accelerating the equilibrium between the alpha- and beta-anomers. Probably facilitates sialidase-negative bacteria to compete sucessfully for limited amounts of extracellular Neu5Ac, which is likely taken up in the beta-anomer. In addition, the rapid removal of sialic acid from solution might be advantageous to the bacterium to damp down host responses.</text>
</comment>
<sequence length="375" mass="40296" precursor="true">MKFKKICLYSALFTIVASASVQAAYPDLPIGIKSGAGALIGNTLYVGLGTGGDKFYSLDLKTPNAQWQEIASFPGGERSQPIAAAVDGKLYIFGGLQKNEKGELQLVNDVYSYNPTDNAWTKLPTRSPRGLVGASGASKADKIYIIGGSNLSIFNGYFQDYTAAGDDKAKKDAVAAAYFNQRPEDYFFTTELLSYEPATNKWRNEGRVPFSGRAGAAFTIEGNQLIVVNGEVKPGLRTAETHLGLFSKNSVMWKNLPNLPAPKGKTQDGLAGAMAGYSNGYYLVTGGANFPGAIKQFKEGKLFAHQGLTKAWHKEVYTLNKGKWKIIGELPTSIGYGVAVSYNNKVLLIGGETDGGKALTTVQTMSYDGKKLTIE</sequence>
<feature type="repeat" description="Kelch 2" evidence="3">
    <location>
        <begin position="89"/>
        <end position="140"/>
    </location>
</feature>
<dbReference type="EMBL" id="MLAA01000008">
    <property type="protein sequence ID" value="OOF70698.1"/>
    <property type="molecule type" value="Genomic_DNA"/>
</dbReference>
<proteinExistence type="inferred from homology"/>
<keyword evidence="1 3" id="KW-0880">Kelch repeat</keyword>
<feature type="repeat" description="Kelch 1" evidence="3">
    <location>
        <begin position="43"/>
        <end position="87"/>
    </location>
</feature>
<name>A0ABX3KZV4_9PAST</name>
<evidence type="ECO:0000256" key="3">
    <source>
        <dbReference type="HAMAP-Rule" id="MF_01195"/>
    </source>
</evidence>
<evidence type="ECO:0000256" key="2">
    <source>
        <dbReference type="ARBA" id="ARBA00022737"/>
    </source>
</evidence>
<feature type="repeat" description="Kelch 3" evidence="3">
    <location>
        <begin position="142"/>
        <end position="176"/>
    </location>
</feature>
<comment type="catalytic activity">
    <reaction evidence="3">
        <text>N-acetyl-alpha-neuraminate = N-acetyl-beta-neuraminate</text>
        <dbReference type="Rhea" id="RHEA:25233"/>
        <dbReference type="ChEBI" id="CHEBI:58705"/>
        <dbReference type="ChEBI" id="CHEBI:58770"/>
        <dbReference type="EC" id="5.1.3.24"/>
    </reaction>
</comment>
<organism evidence="4 5">
    <name type="scientific">Rodentibacter caecimuris</name>
    <dbReference type="NCBI Taxonomy" id="1796644"/>
    <lineage>
        <taxon>Bacteria</taxon>
        <taxon>Pseudomonadati</taxon>
        <taxon>Pseudomonadota</taxon>
        <taxon>Gammaproteobacteria</taxon>
        <taxon>Pasteurellales</taxon>
        <taxon>Pasteurellaceae</taxon>
        <taxon>Rodentibacter</taxon>
    </lineage>
</organism>
<dbReference type="NCBIfam" id="TIGR03547">
    <property type="entry name" value="muta_rot_YjhT"/>
    <property type="match status" value="1"/>
</dbReference>
<dbReference type="NCBIfam" id="NF010730">
    <property type="entry name" value="PRK14131.1"/>
    <property type="match status" value="1"/>
</dbReference>
<accession>A0ABX3KZV4</accession>
<dbReference type="InterPro" id="IPR011043">
    <property type="entry name" value="Gal_Oxase/kelch_b-propeller"/>
</dbReference>
<comment type="caution">
    <text evidence="3">Lacks conserved residue(s) required for the propagation of feature annotation.</text>
</comment>
<comment type="caution">
    <text evidence="4">The sequence shown here is derived from an EMBL/GenBank/DDBJ whole genome shotgun (WGS) entry which is preliminary data.</text>
</comment>
<dbReference type="HAMAP" id="MF_01195">
    <property type="entry name" value="NanM"/>
    <property type="match status" value="1"/>
</dbReference>
<dbReference type="RefSeq" id="WP_077462635.1">
    <property type="nucleotide sequence ID" value="NZ_MLAA01000008.1"/>
</dbReference>
<dbReference type="EC" id="5.1.3.24" evidence="3"/>
<feature type="signal peptide" evidence="3">
    <location>
        <begin position="1"/>
        <end position="23"/>
    </location>
</feature>
<comment type="subunit">
    <text evidence="3">Homodimer.</text>
</comment>
<evidence type="ECO:0000313" key="5">
    <source>
        <dbReference type="Proteomes" id="UP000188820"/>
    </source>
</evidence>
<protein>
    <recommendedName>
        <fullName evidence="3">N-acetylneuraminate epimerase</fullName>
        <ecNumber evidence="3">5.1.3.24</ecNumber>
    </recommendedName>
    <alternativeName>
        <fullName evidence="3">N-acetylneuraminate mutarotase</fullName>
        <shortName evidence="3">Neu5Ac mutarotase</shortName>
    </alternativeName>
    <alternativeName>
        <fullName evidence="3">Sialic acid epimerase</fullName>
    </alternativeName>
</protein>
<feature type="repeat" description="Kelch 7" evidence="3">
    <location>
        <begin position="346"/>
        <end position="375"/>
    </location>
</feature>
<evidence type="ECO:0000313" key="4">
    <source>
        <dbReference type="EMBL" id="OOF70698.1"/>
    </source>
</evidence>
<comment type="subcellular location">
    <subcellularLocation>
        <location evidence="3">Periplasm</location>
    </subcellularLocation>
</comment>
<keyword evidence="2 3" id="KW-0677">Repeat</keyword>
<dbReference type="Pfam" id="PF24996">
    <property type="entry name" value="NANM"/>
    <property type="match status" value="1"/>
</dbReference>
<reference evidence="4 5" key="1">
    <citation type="submission" date="2016-10" db="EMBL/GenBank/DDBJ databases">
        <title>Rodentibacter gen. nov. and new species.</title>
        <authorList>
            <person name="Christensen H."/>
        </authorList>
    </citation>
    <scope>NUCLEOTIDE SEQUENCE [LARGE SCALE GENOMIC DNA]</scope>
    <source>
        <strain evidence="4 5">1998236014</strain>
    </source>
</reference>
<feature type="repeat" description="Kelch 6" evidence="3">
    <location>
        <begin position="295"/>
        <end position="344"/>
    </location>
</feature>
<keyword evidence="3" id="KW-0119">Carbohydrate metabolism</keyword>
<feature type="repeat" description="Kelch 4" evidence="3">
    <location>
        <begin position="177"/>
        <end position="222"/>
    </location>
</feature>
<feature type="active site" description="Proton acceptor" evidence="3">
    <location>
        <position position="231"/>
    </location>
</feature>
<dbReference type="Gene3D" id="2.120.10.80">
    <property type="entry name" value="Kelch-type beta propeller"/>
    <property type="match status" value="2"/>
</dbReference>
<feature type="chain" id="PRO_5044930082" description="N-acetylneuraminate epimerase" evidence="3">
    <location>
        <begin position="24"/>
        <end position="375"/>
    </location>
</feature>
<dbReference type="SUPFAM" id="SSF50965">
    <property type="entry name" value="Galactose oxidase, central domain"/>
    <property type="match status" value="1"/>
</dbReference>
<dbReference type="InterPro" id="IPR015915">
    <property type="entry name" value="Kelch-typ_b-propeller"/>
</dbReference>
<dbReference type="PANTHER" id="PTHR45632">
    <property type="entry name" value="LD33804P"/>
    <property type="match status" value="1"/>
</dbReference>